<proteinExistence type="inferred from homology"/>
<evidence type="ECO:0000256" key="2">
    <source>
        <dbReference type="SAM" id="MobiDB-lite"/>
    </source>
</evidence>
<dbReference type="Proteomes" id="UP000248584">
    <property type="component" value="Unassembled WGS sequence"/>
</dbReference>
<dbReference type="Gene3D" id="2.60.40.200">
    <property type="entry name" value="Superoxide dismutase, copper/zinc binding domain"/>
    <property type="match status" value="1"/>
</dbReference>
<feature type="region of interest" description="Disordered" evidence="2">
    <location>
        <begin position="118"/>
        <end position="148"/>
    </location>
</feature>
<reference evidence="4 5" key="1">
    <citation type="submission" date="2018-06" db="EMBL/GenBank/DDBJ databases">
        <title>Genomic Encyclopedia of Archaeal and Bacterial Type Strains, Phase II (KMG-II): from individual species to whole genera.</title>
        <authorList>
            <person name="Goeker M."/>
        </authorList>
    </citation>
    <scope>NUCLEOTIDE SEQUENCE [LARGE SCALE GENOMIC DNA]</scope>
    <source>
        <strain evidence="4 5">DSM 17205</strain>
    </source>
</reference>
<comment type="similarity">
    <text evidence="1">Belongs to the Cu-Zn superoxide dismutase family.</text>
</comment>
<dbReference type="PROSITE" id="PS00087">
    <property type="entry name" value="SOD_CU_ZN_1"/>
    <property type="match status" value="1"/>
</dbReference>
<accession>A0ABX5PVG8</accession>
<dbReference type="PROSITE" id="PS51257">
    <property type="entry name" value="PROKAR_LIPOPROTEIN"/>
    <property type="match status" value="1"/>
</dbReference>
<dbReference type="RefSeq" id="WP_015363941.1">
    <property type="nucleotide sequence ID" value="NZ_QKZR01000005.1"/>
</dbReference>
<evidence type="ECO:0000256" key="1">
    <source>
        <dbReference type="ARBA" id="ARBA00010457"/>
    </source>
</evidence>
<dbReference type="InterPro" id="IPR024134">
    <property type="entry name" value="SOD_Cu/Zn_/chaperone"/>
</dbReference>
<dbReference type="Pfam" id="PF00080">
    <property type="entry name" value="Sod_Cu"/>
    <property type="match status" value="1"/>
</dbReference>
<sequence length="214" mass="22811">MKKLIIGIMALTLSISVSSCKEAKEEVETEAHDHEHTHDGETHSHEHDGDDHHSDDMDKAGTKLMVGKEVMVPMSAKSGSNVSGTITFTQNEKEVAMNVDLKGLTPGMHAIHIHQNGDCSSDDGKSAGGHWDPTSEAHGKWGDEMHHSGDIGNLEVGEDGMATLDFSTDKWCIGCDDETRNIVGKGVIVHASADDFESQPSGAAGAREACGVIE</sequence>
<feature type="region of interest" description="Disordered" evidence="2">
    <location>
        <begin position="24"/>
        <end position="59"/>
    </location>
</feature>
<evidence type="ECO:0000259" key="3">
    <source>
        <dbReference type="Pfam" id="PF00080"/>
    </source>
</evidence>
<dbReference type="InterPro" id="IPR001424">
    <property type="entry name" value="SOD_Cu_Zn_dom"/>
</dbReference>
<comment type="caution">
    <text evidence="4">The sequence shown here is derived from an EMBL/GenBank/DDBJ whole genome shotgun (WGS) entry which is preliminary data.</text>
</comment>
<gene>
    <name evidence="4" type="ORF">LX97_02774</name>
</gene>
<dbReference type="PANTHER" id="PTHR10003">
    <property type="entry name" value="SUPEROXIDE DISMUTASE CU-ZN -RELATED"/>
    <property type="match status" value="1"/>
</dbReference>
<dbReference type="InterPro" id="IPR036423">
    <property type="entry name" value="SOD-like_Cu/Zn_dom_sf"/>
</dbReference>
<dbReference type="EMBL" id="QKZR01000005">
    <property type="protein sequence ID" value="PZX38193.1"/>
    <property type="molecule type" value="Genomic_DNA"/>
</dbReference>
<evidence type="ECO:0000313" key="5">
    <source>
        <dbReference type="Proteomes" id="UP000248584"/>
    </source>
</evidence>
<feature type="compositionally biased region" description="Basic and acidic residues" evidence="2">
    <location>
        <begin position="133"/>
        <end position="148"/>
    </location>
</feature>
<organism evidence="4 5">
    <name type="scientific">Nonlabens dokdonensis</name>
    <dbReference type="NCBI Taxonomy" id="328515"/>
    <lineage>
        <taxon>Bacteria</taxon>
        <taxon>Pseudomonadati</taxon>
        <taxon>Bacteroidota</taxon>
        <taxon>Flavobacteriia</taxon>
        <taxon>Flavobacteriales</taxon>
        <taxon>Flavobacteriaceae</taxon>
        <taxon>Nonlabens</taxon>
    </lineage>
</organism>
<protein>
    <submittedName>
        <fullName evidence="4">Cu-Zn family superoxide dismutase</fullName>
    </submittedName>
</protein>
<keyword evidence="5" id="KW-1185">Reference proteome</keyword>
<dbReference type="SUPFAM" id="SSF49329">
    <property type="entry name" value="Cu,Zn superoxide dismutase-like"/>
    <property type="match status" value="1"/>
</dbReference>
<dbReference type="CDD" id="cd00305">
    <property type="entry name" value="Cu-Zn_Superoxide_Dismutase"/>
    <property type="match status" value="1"/>
</dbReference>
<name>A0ABX5PVG8_9FLAO</name>
<evidence type="ECO:0000313" key="4">
    <source>
        <dbReference type="EMBL" id="PZX38193.1"/>
    </source>
</evidence>
<dbReference type="InterPro" id="IPR018152">
    <property type="entry name" value="SOD_Cu/Zn_BS"/>
</dbReference>
<feature type="domain" description="Superoxide dismutase copper/zinc binding" evidence="3">
    <location>
        <begin position="82"/>
        <end position="213"/>
    </location>
</feature>